<dbReference type="AlphaFoldDB" id="A0A2G2WN17"/>
<accession>A0A2G2WN17</accession>
<dbReference type="PANTHER" id="PTHR31413">
    <property type="entry name" value="AFP HOMOLOG 2"/>
    <property type="match status" value="1"/>
</dbReference>
<dbReference type="PANTHER" id="PTHR31413:SF15">
    <property type="entry name" value="NINJA-FAMILY PROTEIN"/>
    <property type="match status" value="1"/>
</dbReference>
<dbReference type="GO" id="GO:0045892">
    <property type="term" value="P:negative regulation of DNA-templated transcription"/>
    <property type="evidence" value="ECO:0007669"/>
    <property type="project" value="TreeGrafter"/>
</dbReference>
<keyword evidence="7" id="KW-1185">Reference proteome</keyword>
<gene>
    <name evidence="6" type="ORF">CQW23_15786</name>
</gene>
<dbReference type="EMBL" id="MLFT02000006">
    <property type="protein sequence ID" value="PHT46628.1"/>
    <property type="molecule type" value="Genomic_DNA"/>
</dbReference>
<evidence type="ECO:0000256" key="4">
    <source>
        <dbReference type="RuleBase" id="RU369029"/>
    </source>
</evidence>
<evidence type="ECO:0000313" key="6">
    <source>
        <dbReference type="EMBL" id="PHT46628.1"/>
    </source>
</evidence>
<comment type="function">
    <text evidence="4">Acts as a negative regulator of abscisic acid (ABA) response.</text>
</comment>
<evidence type="ECO:0000256" key="1">
    <source>
        <dbReference type="ARBA" id="ARBA00004123"/>
    </source>
</evidence>
<reference evidence="7" key="2">
    <citation type="journal article" date="2017" name="J. Anim. Genet.">
        <title>Multiple reference genome sequences of hot pepper reveal the massive evolution of plant disease resistance genes by retroduplication.</title>
        <authorList>
            <person name="Kim S."/>
            <person name="Park J."/>
            <person name="Yeom S.-I."/>
            <person name="Kim Y.-M."/>
            <person name="Seo E."/>
            <person name="Kim K.-T."/>
            <person name="Kim M.-S."/>
            <person name="Lee J.M."/>
            <person name="Cheong K."/>
            <person name="Shin H.-S."/>
            <person name="Kim S.-B."/>
            <person name="Han K."/>
            <person name="Lee J."/>
            <person name="Park M."/>
            <person name="Lee H.-A."/>
            <person name="Lee H.-Y."/>
            <person name="Lee Y."/>
            <person name="Oh S."/>
            <person name="Lee J.H."/>
            <person name="Choi E."/>
            <person name="Choi E."/>
            <person name="Lee S.E."/>
            <person name="Jeon J."/>
            <person name="Kim H."/>
            <person name="Choi G."/>
            <person name="Song H."/>
            <person name="Lee J."/>
            <person name="Lee S.-C."/>
            <person name="Kwon J.-K."/>
            <person name="Lee H.-Y."/>
            <person name="Koo N."/>
            <person name="Hong Y."/>
            <person name="Kim R.W."/>
            <person name="Kang W.-H."/>
            <person name="Huh J.H."/>
            <person name="Kang B.-C."/>
            <person name="Yang T.-J."/>
            <person name="Lee Y.-H."/>
            <person name="Bennetzen J.L."/>
            <person name="Choi D."/>
        </authorList>
    </citation>
    <scope>NUCLEOTIDE SEQUENCE [LARGE SCALE GENOMIC DNA]</scope>
    <source>
        <strain evidence="7">cv. PBC81</strain>
    </source>
</reference>
<dbReference type="GO" id="GO:0007165">
    <property type="term" value="P:signal transduction"/>
    <property type="evidence" value="ECO:0007669"/>
    <property type="project" value="InterPro"/>
</dbReference>
<comment type="caution">
    <text evidence="6">The sequence shown here is derived from an EMBL/GenBank/DDBJ whole genome shotgun (WGS) entry which is preliminary data.</text>
</comment>
<evidence type="ECO:0000313" key="7">
    <source>
        <dbReference type="Proteomes" id="UP000224567"/>
    </source>
</evidence>
<feature type="domain" description="Tify" evidence="5">
    <location>
        <begin position="246"/>
        <end position="279"/>
    </location>
</feature>
<dbReference type="STRING" id="33114.A0A2G2WN17"/>
<organism evidence="6 7">
    <name type="scientific">Capsicum baccatum</name>
    <name type="common">Peruvian pepper</name>
    <dbReference type="NCBI Taxonomy" id="33114"/>
    <lineage>
        <taxon>Eukaryota</taxon>
        <taxon>Viridiplantae</taxon>
        <taxon>Streptophyta</taxon>
        <taxon>Embryophyta</taxon>
        <taxon>Tracheophyta</taxon>
        <taxon>Spermatophyta</taxon>
        <taxon>Magnoliopsida</taxon>
        <taxon>eudicotyledons</taxon>
        <taxon>Gunneridae</taxon>
        <taxon>Pentapetalae</taxon>
        <taxon>asterids</taxon>
        <taxon>lamiids</taxon>
        <taxon>Solanales</taxon>
        <taxon>Solanaceae</taxon>
        <taxon>Solanoideae</taxon>
        <taxon>Capsiceae</taxon>
        <taxon>Capsicum</taxon>
    </lineage>
</organism>
<dbReference type="InterPro" id="IPR032308">
    <property type="entry name" value="TDBD"/>
</dbReference>
<dbReference type="OrthoDB" id="667358at2759"/>
<reference evidence="6 7" key="1">
    <citation type="journal article" date="2017" name="Genome Biol.">
        <title>New reference genome sequences of hot pepper reveal the massive evolution of plant disease-resistance genes by retroduplication.</title>
        <authorList>
            <person name="Kim S."/>
            <person name="Park J."/>
            <person name="Yeom S.I."/>
            <person name="Kim Y.M."/>
            <person name="Seo E."/>
            <person name="Kim K.T."/>
            <person name="Kim M.S."/>
            <person name="Lee J.M."/>
            <person name="Cheong K."/>
            <person name="Shin H.S."/>
            <person name="Kim S.B."/>
            <person name="Han K."/>
            <person name="Lee J."/>
            <person name="Park M."/>
            <person name="Lee H.A."/>
            <person name="Lee H.Y."/>
            <person name="Lee Y."/>
            <person name="Oh S."/>
            <person name="Lee J.H."/>
            <person name="Choi E."/>
            <person name="Choi E."/>
            <person name="Lee S.E."/>
            <person name="Jeon J."/>
            <person name="Kim H."/>
            <person name="Choi G."/>
            <person name="Song H."/>
            <person name="Lee J."/>
            <person name="Lee S.C."/>
            <person name="Kwon J.K."/>
            <person name="Lee H.Y."/>
            <person name="Koo N."/>
            <person name="Hong Y."/>
            <person name="Kim R.W."/>
            <person name="Kang W.H."/>
            <person name="Huh J.H."/>
            <person name="Kang B.C."/>
            <person name="Yang T.J."/>
            <person name="Lee Y.H."/>
            <person name="Bennetzen J.L."/>
            <person name="Choi D."/>
        </authorList>
    </citation>
    <scope>NUCLEOTIDE SEQUENCE [LARGE SCALE GENOMIC DNA]</scope>
    <source>
        <strain evidence="7">cv. PBC81</strain>
    </source>
</reference>
<evidence type="ECO:0000259" key="5">
    <source>
        <dbReference type="Pfam" id="PF16135"/>
    </source>
</evidence>
<dbReference type="Proteomes" id="UP000224567">
    <property type="component" value="Unassembled WGS sequence"/>
</dbReference>
<keyword evidence="3 4" id="KW-0539">Nucleus</keyword>
<protein>
    <recommendedName>
        <fullName evidence="4">Ninja-family protein</fullName>
    </recommendedName>
    <alternativeName>
        <fullName evidence="4">ABI-binding protein</fullName>
    </alternativeName>
</protein>
<sequence length="289" mass="31941">MLELIMKGNFEEDENGIGLSLSLSIGGSYMNKKMDCNIDDNMLVERQKRKIHELFSNTKGEIGNFGNECCTYDEGVKSLNLSSKQYSCVNDQRELMKKNVIRGEDCKGFRLYNENRDGKGNTSYNQCGSSESEEKFSRKSCFGNYKTLLSNGSTERCSSTISECQSSSPKGRSSTDNAQGNQPCTSCTKDVMPVKEEQQQSKKSEINKCDMIQLLSRMPCVSATGTGPNGKTTKGLLCKYNSKTEINIVCVCHGKSFTPTEFVEHAGGVDVSQPLRHITVIPPPVYDGI</sequence>
<proteinExistence type="inferred from homology"/>
<comment type="subcellular location">
    <subcellularLocation>
        <location evidence="1 4">Nucleus</location>
    </subcellularLocation>
</comment>
<evidence type="ECO:0000256" key="2">
    <source>
        <dbReference type="ARBA" id="ARBA00006081"/>
    </source>
</evidence>
<dbReference type="InterPro" id="IPR031307">
    <property type="entry name" value="Ninja_fam"/>
</dbReference>
<dbReference type="GO" id="GO:0005634">
    <property type="term" value="C:nucleus"/>
    <property type="evidence" value="ECO:0007669"/>
    <property type="project" value="UniProtKB-SubCell"/>
</dbReference>
<evidence type="ECO:0000256" key="3">
    <source>
        <dbReference type="ARBA" id="ARBA00023242"/>
    </source>
</evidence>
<comment type="similarity">
    <text evidence="2 4">Belongs to the Ninja family.</text>
</comment>
<dbReference type="Pfam" id="PF16135">
    <property type="entry name" value="TDBD"/>
    <property type="match status" value="1"/>
</dbReference>
<name>A0A2G2WN17_CAPBA</name>